<accession>A0A5J4J9V2</accession>
<evidence type="ECO:0000313" key="1">
    <source>
        <dbReference type="EMBL" id="GER71586.1"/>
    </source>
</evidence>
<reference evidence="1 2" key="1">
    <citation type="submission" date="2019-09" db="EMBL/GenBank/DDBJ databases">
        <title>Draft genome sequence of Bacillus sp. JC-7.</title>
        <authorList>
            <person name="Tanaka N."/>
            <person name="Shiwa Y."/>
            <person name="Fujita N."/>
            <person name="Tanasupawat S."/>
        </authorList>
    </citation>
    <scope>NUCLEOTIDE SEQUENCE [LARGE SCALE GENOMIC DNA]</scope>
    <source>
        <strain evidence="1 2">JC-7</strain>
    </source>
</reference>
<sequence>MYHVREKRILELKPNSEAKYAALYITIRKTHPVAVRGDVQGVLMQLVWELL</sequence>
<name>A0A5J4J9V2_9BACI</name>
<dbReference type="AlphaFoldDB" id="A0A5J4J9V2"/>
<keyword evidence="2" id="KW-1185">Reference proteome</keyword>
<protein>
    <submittedName>
        <fullName evidence="1">Uncharacterized protein</fullName>
    </submittedName>
</protein>
<gene>
    <name evidence="1" type="ORF">BpJC7_28890</name>
</gene>
<comment type="caution">
    <text evidence="1">The sequence shown here is derived from an EMBL/GenBank/DDBJ whole genome shotgun (WGS) entry which is preliminary data.</text>
</comment>
<dbReference type="Proteomes" id="UP000391919">
    <property type="component" value="Unassembled WGS sequence"/>
</dbReference>
<dbReference type="EMBL" id="BKZQ01000055">
    <property type="protein sequence ID" value="GER71586.1"/>
    <property type="molecule type" value="Genomic_DNA"/>
</dbReference>
<proteinExistence type="predicted"/>
<organism evidence="1 2">
    <name type="scientific">Weizmannia acidilactici</name>
    <dbReference type="NCBI Taxonomy" id="2607726"/>
    <lineage>
        <taxon>Bacteria</taxon>
        <taxon>Bacillati</taxon>
        <taxon>Bacillota</taxon>
        <taxon>Bacilli</taxon>
        <taxon>Bacillales</taxon>
        <taxon>Bacillaceae</taxon>
        <taxon>Heyndrickxia</taxon>
    </lineage>
</organism>
<evidence type="ECO:0000313" key="2">
    <source>
        <dbReference type="Proteomes" id="UP000391919"/>
    </source>
</evidence>